<dbReference type="AlphaFoldDB" id="A0A0A1YQE5"/>
<dbReference type="SUPFAM" id="SSF53383">
    <property type="entry name" value="PLP-dependent transferases"/>
    <property type="match status" value="1"/>
</dbReference>
<feature type="active site" description="Proton acceptor" evidence="3">
    <location>
        <position position="189"/>
    </location>
</feature>
<proteinExistence type="inferred from homology"/>
<keyword evidence="6" id="KW-0808">Transferase</keyword>
<dbReference type="Proteomes" id="UP000030063">
    <property type="component" value="Unassembled WGS sequence"/>
</dbReference>
<keyword evidence="6" id="KW-0032">Aminotransferase</keyword>
<gene>
    <name evidence="6" type="ORF">TMS3_0105725</name>
</gene>
<dbReference type="GO" id="GO:0000271">
    <property type="term" value="P:polysaccharide biosynthetic process"/>
    <property type="evidence" value="ECO:0007669"/>
    <property type="project" value="TreeGrafter"/>
</dbReference>
<evidence type="ECO:0000256" key="3">
    <source>
        <dbReference type="PIRSR" id="PIRSR000390-1"/>
    </source>
</evidence>
<evidence type="ECO:0000256" key="5">
    <source>
        <dbReference type="RuleBase" id="RU004508"/>
    </source>
</evidence>
<evidence type="ECO:0000256" key="1">
    <source>
        <dbReference type="ARBA" id="ARBA00022898"/>
    </source>
</evidence>
<evidence type="ECO:0000256" key="2">
    <source>
        <dbReference type="ARBA" id="ARBA00037999"/>
    </source>
</evidence>
<evidence type="ECO:0000313" key="7">
    <source>
        <dbReference type="Proteomes" id="UP000030063"/>
    </source>
</evidence>
<comment type="similarity">
    <text evidence="2 5">Belongs to the DegT/DnrJ/EryC1 family.</text>
</comment>
<dbReference type="Pfam" id="PF01041">
    <property type="entry name" value="DegT_DnrJ_EryC1"/>
    <property type="match status" value="1"/>
</dbReference>
<keyword evidence="1 4" id="KW-0663">Pyridoxal phosphate</keyword>
<dbReference type="Gene3D" id="3.40.640.10">
    <property type="entry name" value="Type I PLP-dependent aspartate aminotransferase-like (Major domain)"/>
    <property type="match status" value="1"/>
</dbReference>
<dbReference type="STRING" id="1395571.TMS3_0105725"/>
<dbReference type="InterPro" id="IPR015422">
    <property type="entry name" value="PyrdxlP-dep_Trfase_small"/>
</dbReference>
<dbReference type="Gene3D" id="3.90.1150.10">
    <property type="entry name" value="Aspartate Aminotransferase, domain 1"/>
    <property type="match status" value="1"/>
</dbReference>
<dbReference type="InterPro" id="IPR015424">
    <property type="entry name" value="PyrdxlP-dep_Trfase"/>
</dbReference>
<dbReference type="EMBL" id="AWSQ01000001">
    <property type="protein sequence ID" value="KFX71426.1"/>
    <property type="molecule type" value="Genomic_DNA"/>
</dbReference>
<sequence>MIPFLDLKSVNAALRAELLEACARVIDSGWYIAGNELAAFEQEFAAYCATTHCIGVANGLDALTLTLRAWQEIGRLKDGDEVIVPANTYIATLLAITENHLTPVLVEPDASSFNLCPAAVAAAVTPRTKAIIPVHLYGRLADMPALLELADEHRLLILEDAAQGHGASLHGRKAGNWGDAAGFSFYPGKNLGALGDAGAITTSNDELAETLRALRNYGSHEKYRNLYQGVNSRLDEIQAAMLRVKLKYLDQQTAQRRKIAHCYLDNIKHTAISLPTWGHEEQHVWHLFVVLSKHRDRLQHQLTQAGIQTLIHYPIAPHQQSAYPEFNHLQLPITERLHAEVLSLPMGPSMTLEHAHIVAEAINNAAL</sequence>
<organism evidence="6 7">
    <name type="scientific">Pseudomonas taeanensis MS-3</name>
    <dbReference type="NCBI Taxonomy" id="1395571"/>
    <lineage>
        <taxon>Bacteria</taxon>
        <taxon>Pseudomonadati</taxon>
        <taxon>Pseudomonadota</taxon>
        <taxon>Gammaproteobacteria</taxon>
        <taxon>Pseudomonadales</taxon>
        <taxon>Pseudomonadaceae</taxon>
        <taxon>Pseudomonas</taxon>
    </lineage>
</organism>
<accession>A0A0A1YQE5</accession>
<dbReference type="PIRSF" id="PIRSF000390">
    <property type="entry name" value="PLP_StrS"/>
    <property type="match status" value="1"/>
</dbReference>
<protein>
    <submittedName>
        <fullName evidence="6">Aminotransferase</fullName>
    </submittedName>
</protein>
<dbReference type="GO" id="GO:0030170">
    <property type="term" value="F:pyridoxal phosphate binding"/>
    <property type="evidence" value="ECO:0007669"/>
    <property type="project" value="TreeGrafter"/>
</dbReference>
<feature type="modified residue" description="N6-(pyridoxal phosphate)lysine" evidence="4">
    <location>
        <position position="189"/>
    </location>
</feature>
<dbReference type="OrthoDB" id="9804264at2"/>
<dbReference type="PANTHER" id="PTHR30244">
    <property type="entry name" value="TRANSAMINASE"/>
    <property type="match status" value="1"/>
</dbReference>
<name>A0A0A1YQE5_9PSED</name>
<keyword evidence="7" id="KW-1185">Reference proteome</keyword>
<dbReference type="InterPro" id="IPR015421">
    <property type="entry name" value="PyrdxlP-dep_Trfase_major"/>
</dbReference>
<dbReference type="InterPro" id="IPR000653">
    <property type="entry name" value="DegT/StrS_aminotransferase"/>
</dbReference>
<dbReference type="eggNOG" id="COG0399">
    <property type="taxonomic scope" value="Bacteria"/>
</dbReference>
<dbReference type="CDD" id="cd00616">
    <property type="entry name" value="AHBA_syn"/>
    <property type="match status" value="1"/>
</dbReference>
<comment type="caution">
    <text evidence="6">The sequence shown here is derived from an EMBL/GenBank/DDBJ whole genome shotgun (WGS) entry which is preliminary data.</text>
</comment>
<reference evidence="6 7" key="1">
    <citation type="journal article" date="2014" name="Genome Announc.">
        <title>Draft Genome Sequence of Petroleum Oil-Degrading Marine Bacterium Pseudomonas taeanensis Strain MS-3, Isolated from a Crude Oil-Contaminated Seashore.</title>
        <authorList>
            <person name="Lee S.Y."/>
            <person name="Kim S.H."/>
            <person name="Lee D.G."/>
            <person name="Shin S."/>
            <person name="Yun S.H."/>
            <person name="Choi C.W."/>
            <person name="Chung Y.H."/>
            <person name="Choi J.S."/>
            <person name="Kahng H.Y."/>
            <person name="Kim S.I."/>
        </authorList>
    </citation>
    <scope>NUCLEOTIDE SEQUENCE [LARGE SCALE GENOMIC DNA]</scope>
    <source>
        <strain evidence="6 7">MS-3</strain>
    </source>
</reference>
<dbReference type="PANTHER" id="PTHR30244:SF36">
    <property type="entry name" value="3-OXO-GLUCOSE-6-PHOSPHATE:GLUTAMATE AMINOTRANSFERASE"/>
    <property type="match status" value="1"/>
</dbReference>
<dbReference type="RefSeq" id="WP_025164269.1">
    <property type="nucleotide sequence ID" value="NZ_AWSQ01000001.1"/>
</dbReference>
<evidence type="ECO:0000256" key="4">
    <source>
        <dbReference type="PIRSR" id="PIRSR000390-2"/>
    </source>
</evidence>
<evidence type="ECO:0000313" key="6">
    <source>
        <dbReference type="EMBL" id="KFX71426.1"/>
    </source>
</evidence>
<dbReference type="GO" id="GO:0008483">
    <property type="term" value="F:transaminase activity"/>
    <property type="evidence" value="ECO:0007669"/>
    <property type="project" value="UniProtKB-KW"/>
</dbReference>